<gene>
    <name evidence="1" type="ORF">RBWH47_01184</name>
</gene>
<organism evidence="1 2">
    <name type="scientific">Rhodopirellula baltica WH47</name>
    <dbReference type="NCBI Taxonomy" id="991778"/>
    <lineage>
        <taxon>Bacteria</taxon>
        <taxon>Pseudomonadati</taxon>
        <taxon>Planctomycetota</taxon>
        <taxon>Planctomycetia</taxon>
        <taxon>Pirellulales</taxon>
        <taxon>Pirellulaceae</taxon>
        <taxon>Rhodopirellula</taxon>
    </lineage>
</organism>
<reference evidence="1 2" key="1">
    <citation type="journal article" date="2013" name="Mar. Genomics">
        <title>Expression of sulfatases in Rhodopirellula baltica and the diversity of sulfatases in the genus Rhodopirellula.</title>
        <authorList>
            <person name="Wegner C.E."/>
            <person name="Richter-Heitmann T."/>
            <person name="Klindworth A."/>
            <person name="Klockow C."/>
            <person name="Richter M."/>
            <person name="Achstetter T."/>
            <person name="Glockner F.O."/>
            <person name="Harder J."/>
        </authorList>
    </citation>
    <scope>NUCLEOTIDE SEQUENCE [LARGE SCALE GENOMIC DNA]</scope>
    <source>
        <strain evidence="1 2">WH47</strain>
    </source>
</reference>
<dbReference type="Proteomes" id="UP000006222">
    <property type="component" value="Unassembled WGS sequence"/>
</dbReference>
<dbReference type="EMBL" id="AFAR01000111">
    <property type="protein sequence ID" value="EGF28148.1"/>
    <property type="molecule type" value="Genomic_DNA"/>
</dbReference>
<accession>F2AQB6</accession>
<comment type="caution">
    <text evidence="1">The sequence shown here is derived from an EMBL/GenBank/DDBJ whole genome shotgun (WGS) entry which is preliminary data.</text>
</comment>
<evidence type="ECO:0000313" key="1">
    <source>
        <dbReference type="EMBL" id="EGF28148.1"/>
    </source>
</evidence>
<sequence length="40" mass="4711">MVGHAGWLWYIFRSSDIARFVHDGVVKTFRYATYRMASQS</sequence>
<name>F2AQB6_RHOBT</name>
<evidence type="ECO:0000313" key="2">
    <source>
        <dbReference type="Proteomes" id="UP000006222"/>
    </source>
</evidence>
<proteinExistence type="predicted"/>
<protein>
    <submittedName>
        <fullName evidence="1">Uncharacterized protein</fullName>
    </submittedName>
</protein>
<dbReference type="PATRIC" id="fig|991778.3.peg.2001"/>
<dbReference type="AlphaFoldDB" id="F2AQB6"/>